<protein>
    <submittedName>
        <fullName evidence="2">Uncharacterized protein</fullName>
    </submittedName>
</protein>
<dbReference type="RefSeq" id="XP_015652870.1">
    <property type="nucleotide sequence ID" value="XM_015808417.1"/>
</dbReference>
<evidence type="ECO:0000256" key="1">
    <source>
        <dbReference type="SAM" id="MobiDB-lite"/>
    </source>
</evidence>
<dbReference type="OrthoDB" id="258898at2759"/>
<organism evidence="2 3">
    <name type="scientific">Leptomonas pyrrhocoris</name>
    <name type="common">Firebug parasite</name>
    <dbReference type="NCBI Taxonomy" id="157538"/>
    <lineage>
        <taxon>Eukaryota</taxon>
        <taxon>Discoba</taxon>
        <taxon>Euglenozoa</taxon>
        <taxon>Kinetoplastea</taxon>
        <taxon>Metakinetoplastina</taxon>
        <taxon>Trypanosomatida</taxon>
        <taxon>Trypanosomatidae</taxon>
        <taxon>Leishmaniinae</taxon>
        <taxon>Leptomonas</taxon>
    </lineage>
</organism>
<feature type="region of interest" description="Disordered" evidence="1">
    <location>
        <begin position="111"/>
        <end position="143"/>
    </location>
</feature>
<feature type="compositionally biased region" description="Low complexity" evidence="1">
    <location>
        <begin position="121"/>
        <end position="136"/>
    </location>
</feature>
<evidence type="ECO:0000313" key="2">
    <source>
        <dbReference type="EMBL" id="KPA74431.1"/>
    </source>
</evidence>
<dbReference type="OMA" id="QKVEMWP"/>
<sequence length="236" mass="25775">MLSQRAQIPVLKQGRVEKGNWSTRILTIDIATATVTISRNDHPNNVLYHSLKVTKVQLWPRFGQECIESAITSLKAKMTLRIAGKVVPVPEFSQEVTTVTEDTMGHLTDESEVTATRSAESESPVQQSLPSPSQHSAGGTSPVNNSPFAFSAGDCTKKSRALSEFAEGEADAWMIRFTTFKSYELALVLLQRMSRSTVVGKPLFGPHVVEDFVAVRAAWAQRKTIAGLDTEAATLT</sequence>
<dbReference type="Proteomes" id="UP000037923">
    <property type="component" value="Unassembled WGS sequence"/>
</dbReference>
<dbReference type="GeneID" id="26909407"/>
<name>A0A0N0DRP2_LEPPY</name>
<evidence type="ECO:0000313" key="3">
    <source>
        <dbReference type="Proteomes" id="UP000037923"/>
    </source>
</evidence>
<proteinExistence type="predicted"/>
<dbReference type="VEuPathDB" id="TriTrypDB:LpyrH10_29_0390"/>
<dbReference type="EMBL" id="LGTL01000029">
    <property type="protein sequence ID" value="KPA74431.1"/>
    <property type="molecule type" value="Genomic_DNA"/>
</dbReference>
<comment type="caution">
    <text evidence="2">The sequence shown here is derived from an EMBL/GenBank/DDBJ whole genome shotgun (WGS) entry which is preliminary data.</text>
</comment>
<gene>
    <name evidence="2" type="ORF">ABB37_09124</name>
</gene>
<reference evidence="2 3" key="1">
    <citation type="submission" date="2015-07" db="EMBL/GenBank/DDBJ databases">
        <title>High-quality genome of monoxenous trypanosomatid Leptomonas pyrrhocoris.</title>
        <authorList>
            <person name="Flegontov P."/>
            <person name="Butenko A."/>
            <person name="Firsov S."/>
            <person name="Vlcek C."/>
            <person name="Logacheva M.D."/>
            <person name="Field M."/>
            <person name="Filatov D."/>
            <person name="Flegontova O."/>
            <person name="Gerasimov E."/>
            <person name="Jackson A.P."/>
            <person name="Kelly S."/>
            <person name="Opperdoes F."/>
            <person name="O'Reilly A."/>
            <person name="Votypka J."/>
            <person name="Yurchenko V."/>
            <person name="Lukes J."/>
        </authorList>
    </citation>
    <scope>NUCLEOTIDE SEQUENCE [LARGE SCALE GENOMIC DNA]</scope>
    <source>
        <strain evidence="2">H10</strain>
    </source>
</reference>
<dbReference type="AlphaFoldDB" id="A0A0N0DRP2"/>
<accession>A0A0N0DRP2</accession>
<dbReference type="EMBL" id="LGTL01000029">
    <property type="protein sequence ID" value="KPA74432.1"/>
    <property type="molecule type" value="Genomic_DNA"/>
</dbReference>
<dbReference type="RefSeq" id="XP_015652871.1">
    <property type="nucleotide sequence ID" value="XM_015808418.1"/>
</dbReference>
<dbReference type="EMBL" id="LGTL01000029">
    <property type="protein sequence ID" value="KPA74430.1"/>
    <property type="molecule type" value="Genomic_DNA"/>
</dbReference>
<keyword evidence="3" id="KW-1185">Reference proteome</keyword>
<dbReference type="RefSeq" id="XP_015652869.1">
    <property type="nucleotide sequence ID" value="XM_015808416.1"/>
</dbReference>